<evidence type="ECO:0000256" key="4">
    <source>
        <dbReference type="ARBA" id="ARBA00023002"/>
    </source>
</evidence>
<protein>
    <recommendedName>
        <fullName evidence="6">L-aspartate dehydrogenase</fullName>
        <ecNumber evidence="6">1.4.1.21</ecNumber>
    </recommendedName>
</protein>
<evidence type="ECO:0000313" key="9">
    <source>
        <dbReference type="EMBL" id="ROQ01348.1"/>
    </source>
</evidence>
<evidence type="ECO:0000259" key="8">
    <source>
        <dbReference type="Pfam" id="PF03447"/>
    </source>
</evidence>
<dbReference type="Gene3D" id="3.40.50.720">
    <property type="entry name" value="NAD(P)-binding Rossmann-like Domain"/>
    <property type="match status" value="1"/>
</dbReference>
<dbReference type="AlphaFoldDB" id="A0A3N1MCL9"/>
<evidence type="ECO:0000256" key="6">
    <source>
        <dbReference type="HAMAP-Rule" id="MF_01265"/>
    </source>
</evidence>
<dbReference type="PANTHER" id="PTHR31873:SF6">
    <property type="entry name" value="ASPARTATE DEHYDROGENASE DOMAIN-CONTAINING PROTEIN"/>
    <property type="match status" value="1"/>
</dbReference>
<evidence type="ECO:0000256" key="5">
    <source>
        <dbReference type="ARBA" id="ARBA00023027"/>
    </source>
</evidence>
<organism evidence="9 10">
    <name type="scientific">Stella humosa</name>
    <dbReference type="NCBI Taxonomy" id="94"/>
    <lineage>
        <taxon>Bacteria</taxon>
        <taxon>Pseudomonadati</taxon>
        <taxon>Pseudomonadota</taxon>
        <taxon>Alphaproteobacteria</taxon>
        <taxon>Rhodospirillales</taxon>
        <taxon>Stellaceae</taxon>
        <taxon>Stella</taxon>
    </lineage>
</organism>
<evidence type="ECO:0000259" key="7">
    <source>
        <dbReference type="Pfam" id="PF01958"/>
    </source>
</evidence>
<feature type="domain" description="Aspartate/homoserine dehydrogenase NAD-binding" evidence="8">
    <location>
        <begin position="11"/>
        <end position="120"/>
    </location>
</feature>
<comment type="catalytic activity">
    <reaction evidence="6">
        <text>L-aspartate + NADP(+) + H2O = oxaloacetate + NH4(+) + NADPH + H(+)</text>
        <dbReference type="Rhea" id="RHEA:11784"/>
        <dbReference type="ChEBI" id="CHEBI:15377"/>
        <dbReference type="ChEBI" id="CHEBI:15378"/>
        <dbReference type="ChEBI" id="CHEBI:16452"/>
        <dbReference type="ChEBI" id="CHEBI:28938"/>
        <dbReference type="ChEBI" id="CHEBI:29991"/>
        <dbReference type="ChEBI" id="CHEBI:57783"/>
        <dbReference type="ChEBI" id="CHEBI:58349"/>
        <dbReference type="EC" id="1.4.1.21"/>
    </reaction>
</comment>
<dbReference type="GO" id="GO:0051287">
    <property type="term" value="F:NAD binding"/>
    <property type="evidence" value="ECO:0007669"/>
    <property type="project" value="UniProtKB-UniRule"/>
</dbReference>
<dbReference type="Pfam" id="PF01958">
    <property type="entry name" value="Asp_DH_C"/>
    <property type="match status" value="1"/>
</dbReference>
<evidence type="ECO:0000256" key="1">
    <source>
        <dbReference type="ARBA" id="ARBA00008331"/>
    </source>
</evidence>
<comment type="miscellaneous">
    <text evidence="6">The iminoaspartate product is unstable in aqueous solution and can decompose to oxaloacetate and ammonia.</text>
</comment>
<dbReference type="HAMAP" id="MF_01265">
    <property type="entry name" value="NadX"/>
    <property type="match status" value="1"/>
</dbReference>
<dbReference type="InterPro" id="IPR020626">
    <property type="entry name" value="Asp_DH_prok"/>
</dbReference>
<comment type="pathway">
    <text evidence="6">Cofactor biosynthesis; NAD(+) biosynthesis; iminoaspartate from L-aspartate (dehydrogenase route): step 1/1.</text>
</comment>
<accession>A0A3N1MCL9</accession>
<feature type="domain" description="Aspartate dehydrogenase" evidence="7">
    <location>
        <begin position="172"/>
        <end position="257"/>
    </location>
</feature>
<keyword evidence="2 6" id="KW-0662">Pyridine nucleotide biosynthesis</keyword>
<keyword evidence="10" id="KW-1185">Reference proteome</keyword>
<comment type="catalytic activity">
    <reaction evidence="6">
        <text>L-aspartate + NAD(+) + H2O = oxaloacetate + NH4(+) + NADH + H(+)</text>
        <dbReference type="Rhea" id="RHEA:11788"/>
        <dbReference type="ChEBI" id="CHEBI:15377"/>
        <dbReference type="ChEBI" id="CHEBI:15378"/>
        <dbReference type="ChEBI" id="CHEBI:16452"/>
        <dbReference type="ChEBI" id="CHEBI:28938"/>
        <dbReference type="ChEBI" id="CHEBI:29991"/>
        <dbReference type="ChEBI" id="CHEBI:57540"/>
        <dbReference type="ChEBI" id="CHEBI:57945"/>
        <dbReference type="EC" id="1.4.1.21"/>
    </reaction>
</comment>
<dbReference type="PANTHER" id="PTHR31873">
    <property type="entry name" value="L-ASPARTATE DEHYDROGENASE-RELATED"/>
    <property type="match status" value="1"/>
</dbReference>
<dbReference type="Proteomes" id="UP000278222">
    <property type="component" value="Unassembled WGS sequence"/>
</dbReference>
<evidence type="ECO:0000256" key="3">
    <source>
        <dbReference type="ARBA" id="ARBA00022857"/>
    </source>
</evidence>
<feature type="active site" evidence="6">
    <location>
        <position position="223"/>
    </location>
</feature>
<keyword evidence="4 6" id="KW-0560">Oxidoreductase</keyword>
<feature type="binding site" evidence="6">
    <location>
        <position position="193"/>
    </location>
    <ligand>
        <name>NAD(+)</name>
        <dbReference type="ChEBI" id="CHEBI:57540"/>
    </ligand>
</feature>
<dbReference type="InterPro" id="IPR005106">
    <property type="entry name" value="Asp/hSer_DH_NAD-bd"/>
</dbReference>
<dbReference type="InterPro" id="IPR002811">
    <property type="entry name" value="Asp_DH"/>
</dbReference>
<dbReference type="Pfam" id="PF03447">
    <property type="entry name" value="NAD_binding_3"/>
    <property type="match status" value="1"/>
</dbReference>
<name>A0A3N1MCL9_9PROT</name>
<dbReference type="GO" id="GO:0009435">
    <property type="term" value="P:NAD+ biosynthetic process"/>
    <property type="evidence" value="ECO:0007669"/>
    <property type="project" value="UniProtKB-UniRule"/>
</dbReference>
<dbReference type="SUPFAM" id="SSF51735">
    <property type="entry name" value="NAD(P)-binding Rossmann-fold domains"/>
    <property type="match status" value="1"/>
</dbReference>
<comment type="similarity">
    <text evidence="1 6">Belongs to the L-aspartate dehydrogenase family.</text>
</comment>
<comment type="caution">
    <text evidence="9">The sequence shown here is derived from an EMBL/GenBank/DDBJ whole genome shotgun (WGS) entry which is preliminary data.</text>
</comment>
<dbReference type="GO" id="GO:0050661">
    <property type="term" value="F:NADP binding"/>
    <property type="evidence" value="ECO:0007669"/>
    <property type="project" value="UniProtKB-UniRule"/>
</dbReference>
<dbReference type="EC" id="1.4.1.21" evidence="6"/>
<dbReference type="GO" id="GO:0033735">
    <property type="term" value="F:aspartate dehydrogenase [NAD(P)+] activity"/>
    <property type="evidence" value="ECO:0007669"/>
    <property type="project" value="UniProtKB-EC"/>
</dbReference>
<keyword evidence="5 6" id="KW-0520">NAD</keyword>
<proteinExistence type="inferred from homology"/>
<dbReference type="RefSeq" id="WP_170216299.1">
    <property type="nucleotide sequence ID" value="NZ_AP019700.1"/>
</dbReference>
<feature type="binding site" evidence="6">
    <location>
        <position position="124"/>
    </location>
    <ligand>
        <name>NAD(+)</name>
        <dbReference type="ChEBI" id="CHEBI:57540"/>
    </ligand>
</feature>
<sequence>MPETMRIGLAGFGNVGQDLARRLTAGAIPEATLVAVSATDLQKAAGNAAAISAAIRVVPLAELAGHCDVVVECATADAFPEIARAVVGAGKLLVAVSVGGLPNCPELLELARTHGGKVKVASGALPGLDIIRSVKEGTIQSVQLTTRLRPNSLAHEPYIINKGFDFSTPPAKAVQVFDGTAGEAAASFPRHFNVAVTLSLGGIGFDRTRVTVYCDPDIAGAIHQVDVEADDASLTLISRNRPSPTNPRTSRIVAPSILAALRGLVDPITVGS</sequence>
<gene>
    <name evidence="6" type="primary">nadX</name>
    <name evidence="9" type="ORF">EDC65_0526</name>
</gene>
<keyword evidence="3 6" id="KW-0521">NADP</keyword>
<dbReference type="GO" id="GO:0016639">
    <property type="term" value="F:oxidoreductase activity, acting on the CH-NH2 group of donors, NAD or NADP as acceptor"/>
    <property type="evidence" value="ECO:0007669"/>
    <property type="project" value="UniProtKB-UniRule"/>
</dbReference>
<dbReference type="Gene3D" id="3.30.360.10">
    <property type="entry name" value="Dihydrodipicolinate Reductase, domain 2"/>
    <property type="match status" value="1"/>
</dbReference>
<comment type="function">
    <text evidence="6">Specifically catalyzes the NAD or NADP-dependent dehydrogenation of L-aspartate to iminoaspartate.</text>
</comment>
<evidence type="ECO:0000256" key="2">
    <source>
        <dbReference type="ARBA" id="ARBA00022642"/>
    </source>
</evidence>
<dbReference type="InterPro" id="IPR036291">
    <property type="entry name" value="NAD(P)-bd_dom_sf"/>
</dbReference>
<dbReference type="UniPathway" id="UPA00253">
    <property type="reaction ID" value="UER00456"/>
</dbReference>
<dbReference type="EMBL" id="RJKX01000011">
    <property type="protein sequence ID" value="ROQ01348.1"/>
    <property type="molecule type" value="Genomic_DNA"/>
</dbReference>
<reference evidence="9 10" key="1">
    <citation type="submission" date="2018-11" db="EMBL/GenBank/DDBJ databases">
        <title>Genomic Encyclopedia of Type Strains, Phase IV (KMG-IV): sequencing the most valuable type-strain genomes for metagenomic binning, comparative biology and taxonomic classification.</title>
        <authorList>
            <person name="Goeker M."/>
        </authorList>
    </citation>
    <scope>NUCLEOTIDE SEQUENCE [LARGE SCALE GENOMIC DNA]</scope>
    <source>
        <strain evidence="9 10">DSM 5900</strain>
    </source>
</reference>
<dbReference type="PIRSF" id="PIRSF005227">
    <property type="entry name" value="Asp_dh_NAD_syn"/>
    <property type="match status" value="1"/>
</dbReference>
<evidence type="ECO:0000313" key="10">
    <source>
        <dbReference type="Proteomes" id="UP000278222"/>
    </source>
</evidence>
<dbReference type="InterPro" id="IPR011182">
    <property type="entry name" value="L-Asp_DH"/>
</dbReference>
<dbReference type="SUPFAM" id="SSF55347">
    <property type="entry name" value="Glyceraldehyde-3-phosphate dehydrogenase-like, C-terminal domain"/>
    <property type="match status" value="1"/>
</dbReference>